<gene>
    <name evidence="1" type="ORF">TELCIR_16207</name>
</gene>
<dbReference type="AlphaFoldDB" id="A0A2G9TW89"/>
<evidence type="ECO:0000313" key="1">
    <source>
        <dbReference type="EMBL" id="PIO62244.1"/>
    </source>
</evidence>
<organism evidence="1 2">
    <name type="scientific">Teladorsagia circumcincta</name>
    <name type="common">Brown stomach worm</name>
    <name type="synonym">Ostertagia circumcincta</name>
    <dbReference type="NCBI Taxonomy" id="45464"/>
    <lineage>
        <taxon>Eukaryota</taxon>
        <taxon>Metazoa</taxon>
        <taxon>Ecdysozoa</taxon>
        <taxon>Nematoda</taxon>
        <taxon>Chromadorea</taxon>
        <taxon>Rhabditida</taxon>
        <taxon>Rhabditina</taxon>
        <taxon>Rhabditomorpha</taxon>
        <taxon>Strongyloidea</taxon>
        <taxon>Trichostrongylidae</taxon>
        <taxon>Teladorsagia</taxon>
    </lineage>
</organism>
<keyword evidence="2" id="KW-1185">Reference proteome</keyword>
<dbReference type="EMBL" id="KZ352355">
    <property type="protein sequence ID" value="PIO62244.1"/>
    <property type="molecule type" value="Genomic_DNA"/>
</dbReference>
<reference evidence="1 2" key="1">
    <citation type="submission" date="2015-09" db="EMBL/GenBank/DDBJ databases">
        <title>Draft genome of the parasitic nematode Teladorsagia circumcincta isolate WARC Sus (inbred).</title>
        <authorList>
            <person name="Mitreva M."/>
        </authorList>
    </citation>
    <scope>NUCLEOTIDE SEQUENCE [LARGE SCALE GENOMIC DNA]</scope>
    <source>
        <strain evidence="1 2">S</strain>
    </source>
</reference>
<dbReference type="OrthoDB" id="10522354at2759"/>
<protein>
    <submittedName>
        <fullName evidence="1">Uncharacterized protein</fullName>
    </submittedName>
</protein>
<sequence>MLRLCEKRNIPTIVHIQMYIEGMSSFRAQTMDLINGALYAELGSISTRLTKLCSSDTKL</sequence>
<name>A0A2G9TW89_TELCI</name>
<accession>A0A2G9TW89</accession>
<evidence type="ECO:0000313" key="2">
    <source>
        <dbReference type="Proteomes" id="UP000230423"/>
    </source>
</evidence>
<dbReference type="Proteomes" id="UP000230423">
    <property type="component" value="Unassembled WGS sequence"/>
</dbReference>
<proteinExistence type="predicted"/>